<dbReference type="GO" id="GO:0005737">
    <property type="term" value="C:cytoplasm"/>
    <property type="evidence" value="ECO:0007669"/>
    <property type="project" value="TreeGrafter"/>
</dbReference>
<evidence type="ECO:0000259" key="2">
    <source>
        <dbReference type="Pfam" id="PF00339"/>
    </source>
</evidence>
<dbReference type="WBParaSite" id="PTRK_0001558200.1">
    <property type="protein sequence ID" value="PTRK_0001558200.1"/>
    <property type="gene ID" value="PTRK_0001558200"/>
</dbReference>
<feature type="domain" description="Arrestin-like N-terminal" evidence="2">
    <location>
        <begin position="28"/>
        <end position="159"/>
    </location>
</feature>
<evidence type="ECO:0000313" key="4">
    <source>
        <dbReference type="WBParaSite" id="PTRK_0001558200.1"/>
    </source>
</evidence>
<comment type="similarity">
    <text evidence="1">Belongs to the arrestin family.</text>
</comment>
<dbReference type="SUPFAM" id="SSF81296">
    <property type="entry name" value="E set domains"/>
    <property type="match status" value="1"/>
</dbReference>
<protein>
    <submittedName>
        <fullName evidence="4">Arrestin_N domain-containing protein</fullName>
    </submittedName>
</protein>
<keyword evidence="3" id="KW-1185">Reference proteome</keyword>
<evidence type="ECO:0000256" key="1">
    <source>
        <dbReference type="ARBA" id="ARBA00005298"/>
    </source>
</evidence>
<reference evidence="4" key="1">
    <citation type="submission" date="2017-02" db="UniProtKB">
        <authorList>
            <consortium name="WormBaseParasite"/>
        </authorList>
    </citation>
    <scope>IDENTIFICATION</scope>
</reference>
<dbReference type="Proteomes" id="UP000038045">
    <property type="component" value="Unplaced"/>
</dbReference>
<dbReference type="InterPro" id="IPR011021">
    <property type="entry name" value="Arrestin-like_N"/>
</dbReference>
<dbReference type="InterPro" id="IPR050357">
    <property type="entry name" value="Arrestin_domain-protein"/>
</dbReference>
<dbReference type="Pfam" id="PF00339">
    <property type="entry name" value="Arrestin_N"/>
    <property type="match status" value="1"/>
</dbReference>
<dbReference type="AlphaFoldDB" id="A0A0N5A1T4"/>
<dbReference type="InterPro" id="IPR014756">
    <property type="entry name" value="Ig_E-set"/>
</dbReference>
<dbReference type="PANTHER" id="PTHR11188:SF17">
    <property type="entry name" value="FI21816P1"/>
    <property type="match status" value="1"/>
</dbReference>
<dbReference type="PANTHER" id="PTHR11188">
    <property type="entry name" value="ARRESTIN DOMAIN CONTAINING PROTEIN"/>
    <property type="match status" value="1"/>
</dbReference>
<dbReference type="InterPro" id="IPR014752">
    <property type="entry name" value="Arrestin-like_C"/>
</dbReference>
<sequence>MTKPATTYRFEIKLDCEDSYGNQVKDIYPGQPIKGEVIGHFDNRIDVENITIILNGVSKVGFSKKKDEYITCPNDYDSEAFQKYSSILPIVKKEQQLYKAKKKEKSLGPGTKKWNFIFPTDKGWPATFTGHMGKIKYYLICNVDMLHNIRYSCKKKVKLSSYATHKDMTQTKKGILKKKDFQIQPTSGKVKDEHKLFVEVTHLRNSYYMNDVLNYSIKLKNMTDMNLGRAIISLKQDKSFEGLREEEHSGMPEEFRHTRRAVLAREVKDLVNVEKVTAKGGGSVINLEGALNFKDADPDFNFKKGNIDTKTFLVVEVEPPTGVNFANPVEIESEISIKNIPEKNSIIQPLRRKKFCC</sequence>
<name>A0A0N5A1T4_PARTI</name>
<proteinExistence type="inferred from homology"/>
<dbReference type="GO" id="GO:0015031">
    <property type="term" value="P:protein transport"/>
    <property type="evidence" value="ECO:0007669"/>
    <property type="project" value="TreeGrafter"/>
</dbReference>
<dbReference type="Gene3D" id="2.60.40.640">
    <property type="match status" value="1"/>
</dbReference>
<organism evidence="3 4">
    <name type="scientific">Parastrongyloides trichosuri</name>
    <name type="common">Possum-specific nematode worm</name>
    <dbReference type="NCBI Taxonomy" id="131310"/>
    <lineage>
        <taxon>Eukaryota</taxon>
        <taxon>Metazoa</taxon>
        <taxon>Ecdysozoa</taxon>
        <taxon>Nematoda</taxon>
        <taxon>Chromadorea</taxon>
        <taxon>Rhabditida</taxon>
        <taxon>Tylenchina</taxon>
        <taxon>Panagrolaimomorpha</taxon>
        <taxon>Strongyloidoidea</taxon>
        <taxon>Strongyloididae</taxon>
        <taxon>Parastrongyloides</taxon>
    </lineage>
</organism>
<evidence type="ECO:0000313" key="3">
    <source>
        <dbReference type="Proteomes" id="UP000038045"/>
    </source>
</evidence>
<accession>A0A0N5A1T4</accession>